<dbReference type="EMBL" id="PXXU01000111">
    <property type="protein sequence ID" value="PSJ15887.1"/>
    <property type="molecule type" value="Genomic_DNA"/>
</dbReference>
<dbReference type="OrthoDB" id="9909455at2"/>
<sequence>MNNQNRFGWFVLIFTIFIFASTDVLSGPDNNSKETYKPQNVQVLESGRTNQLKKDADLRGRTEENKGNFDKNVPRGKGIEYPPAKNSGSAVENPDASSGTKY</sequence>
<proteinExistence type="predicted"/>
<dbReference type="RefSeq" id="WP_106708350.1">
    <property type="nucleotide sequence ID" value="NZ_PXXU01000111.1"/>
</dbReference>
<keyword evidence="3" id="KW-1185">Reference proteome</keyword>
<comment type="caution">
    <text evidence="2">The sequence shown here is derived from an EMBL/GenBank/DDBJ whole genome shotgun (WGS) entry which is preliminary data.</text>
</comment>
<evidence type="ECO:0000256" key="1">
    <source>
        <dbReference type="SAM" id="MobiDB-lite"/>
    </source>
</evidence>
<feature type="region of interest" description="Disordered" evidence="1">
    <location>
        <begin position="28"/>
        <end position="102"/>
    </location>
</feature>
<feature type="compositionally biased region" description="Polar residues" evidence="1">
    <location>
        <begin position="86"/>
        <end position="102"/>
    </location>
</feature>
<evidence type="ECO:0000313" key="3">
    <source>
        <dbReference type="Proteomes" id="UP000241912"/>
    </source>
</evidence>
<feature type="compositionally biased region" description="Polar residues" evidence="1">
    <location>
        <begin position="37"/>
        <end position="50"/>
    </location>
</feature>
<organism evidence="2 3">
    <name type="scientific">Nitrosomonas supralitoralis</name>
    <dbReference type="NCBI Taxonomy" id="2116706"/>
    <lineage>
        <taxon>Bacteria</taxon>
        <taxon>Pseudomonadati</taxon>
        <taxon>Pseudomonadota</taxon>
        <taxon>Betaproteobacteria</taxon>
        <taxon>Nitrosomonadales</taxon>
        <taxon>Nitrosomonadaceae</taxon>
        <taxon>Nitrosomonas</taxon>
    </lineage>
</organism>
<evidence type="ECO:0000313" key="2">
    <source>
        <dbReference type="EMBL" id="PSJ15887.1"/>
    </source>
</evidence>
<dbReference type="Proteomes" id="UP000241912">
    <property type="component" value="Unassembled WGS sequence"/>
</dbReference>
<reference evidence="2 3" key="1">
    <citation type="submission" date="2018-03" db="EMBL/GenBank/DDBJ databases">
        <title>Draft genome of Nitrosomonas supralitoralis APG5.</title>
        <authorList>
            <person name="Urakawa H."/>
            <person name="Lopez J.V."/>
        </authorList>
    </citation>
    <scope>NUCLEOTIDE SEQUENCE [LARGE SCALE GENOMIC DNA]</scope>
    <source>
        <strain evidence="2 3">APG5</strain>
    </source>
</reference>
<accession>A0A2P7NR23</accession>
<protein>
    <submittedName>
        <fullName evidence="2">Uncharacterized protein</fullName>
    </submittedName>
</protein>
<dbReference type="AlphaFoldDB" id="A0A2P7NR23"/>
<name>A0A2P7NR23_9PROT</name>
<feature type="compositionally biased region" description="Basic and acidic residues" evidence="1">
    <location>
        <begin position="52"/>
        <end position="73"/>
    </location>
</feature>
<gene>
    <name evidence="2" type="ORF">C7H79_16555</name>
</gene>